<accession>A0A6I4XMA6</accession>
<dbReference type="PANTHER" id="PTHR11070:SF48">
    <property type="entry name" value="ATP-DEPENDENT HELICASE_NUCLEASE SUBUNIT A"/>
    <property type="match status" value="1"/>
</dbReference>
<feature type="non-terminal residue" evidence="7">
    <location>
        <position position="93"/>
    </location>
</feature>
<protein>
    <submittedName>
        <fullName evidence="7">UvrD-helicase domain-containing protein</fullName>
    </submittedName>
</protein>
<feature type="domain" description="UvrD-like helicase ATP-binding" evidence="6">
    <location>
        <begin position="12"/>
        <end position="93"/>
    </location>
</feature>
<dbReference type="GO" id="GO:0005829">
    <property type="term" value="C:cytosol"/>
    <property type="evidence" value="ECO:0007669"/>
    <property type="project" value="TreeGrafter"/>
</dbReference>
<reference evidence="7 8" key="1">
    <citation type="submission" date="2019-04" db="EMBL/GenBank/DDBJ databases">
        <title>Step-wise assembly of the neonatal virome modulated by breast feeding.</title>
        <authorList>
            <person name="Liang G."/>
            <person name="Bushman F."/>
        </authorList>
    </citation>
    <scope>NUCLEOTIDE SEQUENCE [LARGE SCALE GENOMIC DNA]</scope>
    <source>
        <strain evidence="7 8">E3404</strain>
    </source>
</reference>
<keyword evidence="3 5" id="KW-0347">Helicase</keyword>
<dbReference type="Gene3D" id="3.40.50.300">
    <property type="entry name" value="P-loop containing nucleotide triphosphate hydrolases"/>
    <property type="match status" value="1"/>
</dbReference>
<dbReference type="Pfam" id="PF00580">
    <property type="entry name" value="UvrD-helicase"/>
    <property type="match status" value="1"/>
</dbReference>
<sequence>MSKTIPLRPANEQFTDSQWQAVFDGDENILVSASAGSGKTTVLVRRVIEKVKSGVDIDRLLIVTYTEAAAREMKERIQVALQKAMNEEQDPER</sequence>
<dbReference type="Proteomes" id="UP000439965">
    <property type="component" value="Unassembled WGS sequence"/>
</dbReference>
<organism evidence="7 8">
    <name type="scientific">Enterococcus gallinarum</name>
    <dbReference type="NCBI Taxonomy" id="1353"/>
    <lineage>
        <taxon>Bacteria</taxon>
        <taxon>Bacillati</taxon>
        <taxon>Bacillota</taxon>
        <taxon>Bacilli</taxon>
        <taxon>Lactobacillales</taxon>
        <taxon>Enterococcaceae</taxon>
        <taxon>Enterococcus</taxon>
    </lineage>
</organism>
<dbReference type="InterPro" id="IPR014016">
    <property type="entry name" value="UvrD-like_ATP-bd"/>
</dbReference>
<evidence type="ECO:0000313" key="8">
    <source>
        <dbReference type="Proteomes" id="UP000439965"/>
    </source>
</evidence>
<dbReference type="RefSeq" id="WP_160806414.1">
    <property type="nucleotide sequence ID" value="NZ_WVTI01000262.1"/>
</dbReference>
<evidence type="ECO:0000259" key="6">
    <source>
        <dbReference type="PROSITE" id="PS51198"/>
    </source>
</evidence>
<dbReference type="GO" id="GO:0016787">
    <property type="term" value="F:hydrolase activity"/>
    <property type="evidence" value="ECO:0007669"/>
    <property type="project" value="UniProtKB-UniRule"/>
</dbReference>
<dbReference type="AlphaFoldDB" id="A0A6I4XMA6"/>
<evidence type="ECO:0000256" key="1">
    <source>
        <dbReference type="ARBA" id="ARBA00022741"/>
    </source>
</evidence>
<evidence type="ECO:0000256" key="5">
    <source>
        <dbReference type="PROSITE-ProRule" id="PRU00560"/>
    </source>
</evidence>
<feature type="binding site" evidence="5">
    <location>
        <begin position="33"/>
        <end position="40"/>
    </location>
    <ligand>
        <name>ATP</name>
        <dbReference type="ChEBI" id="CHEBI:30616"/>
    </ligand>
</feature>
<proteinExistence type="predicted"/>
<evidence type="ECO:0000256" key="3">
    <source>
        <dbReference type="ARBA" id="ARBA00022806"/>
    </source>
</evidence>
<keyword evidence="2 5" id="KW-0378">Hydrolase</keyword>
<dbReference type="InterPro" id="IPR000212">
    <property type="entry name" value="DNA_helicase_UvrD/REP"/>
</dbReference>
<dbReference type="PANTHER" id="PTHR11070">
    <property type="entry name" value="UVRD / RECB / PCRA DNA HELICASE FAMILY MEMBER"/>
    <property type="match status" value="1"/>
</dbReference>
<name>A0A6I4XMA6_ENTGA</name>
<comment type="caution">
    <text evidence="7">The sequence shown here is derived from an EMBL/GenBank/DDBJ whole genome shotgun (WGS) entry which is preliminary data.</text>
</comment>
<dbReference type="EMBL" id="WVTI01000262">
    <property type="protein sequence ID" value="MXS27836.1"/>
    <property type="molecule type" value="Genomic_DNA"/>
</dbReference>
<keyword evidence="1 5" id="KW-0547">Nucleotide-binding</keyword>
<evidence type="ECO:0000313" key="7">
    <source>
        <dbReference type="EMBL" id="MXS27836.1"/>
    </source>
</evidence>
<dbReference type="InterPro" id="IPR027417">
    <property type="entry name" value="P-loop_NTPase"/>
</dbReference>
<dbReference type="GO" id="GO:0033202">
    <property type="term" value="C:DNA helicase complex"/>
    <property type="evidence" value="ECO:0007669"/>
    <property type="project" value="TreeGrafter"/>
</dbReference>
<dbReference type="GO" id="GO:0043138">
    <property type="term" value="F:3'-5' DNA helicase activity"/>
    <property type="evidence" value="ECO:0007669"/>
    <property type="project" value="TreeGrafter"/>
</dbReference>
<keyword evidence="4 5" id="KW-0067">ATP-binding</keyword>
<dbReference type="GO" id="GO:0005524">
    <property type="term" value="F:ATP binding"/>
    <property type="evidence" value="ECO:0007669"/>
    <property type="project" value="UniProtKB-UniRule"/>
</dbReference>
<dbReference type="GO" id="GO:0000725">
    <property type="term" value="P:recombinational repair"/>
    <property type="evidence" value="ECO:0007669"/>
    <property type="project" value="TreeGrafter"/>
</dbReference>
<evidence type="ECO:0000256" key="2">
    <source>
        <dbReference type="ARBA" id="ARBA00022801"/>
    </source>
</evidence>
<dbReference type="SUPFAM" id="SSF52540">
    <property type="entry name" value="P-loop containing nucleoside triphosphate hydrolases"/>
    <property type="match status" value="1"/>
</dbReference>
<dbReference type="GO" id="GO:0003677">
    <property type="term" value="F:DNA binding"/>
    <property type="evidence" value="ECO:0007669"/>
    <property type="project" value="InterPro"/>
</dbReference>
<evidence type="ECO:0000256" key="4">
    <source>
        <dbReference type="ARBA" id="ARBA00022840"/>
    </source>
</evidence>
<gene>
    <name evidence="7" type="ORF">GTI89_17485</name>
</gene>
<dbReference type="PROSITE" id="PS51198">
    <property type="entry name" value="UVRD_HELICASE_ATP_BIND"/>
    <property type="match status" value="1"/>
</dbReference>